<dbReference type="Proteomes" id="UP001595872">
    <property type="component" value="Unassembled WGS sequence"/>
</dbReference>
<evidence type="ECO:0000256" key="1">
    <source>
        <dbReference type="SAM" id="Phobius"/>
    </source>
</evidence>
<feature type="transmembrane region" description="Helical" evidence="1">
    <location>
        <begin position="51"/>
        <end position="72"/>
    </location>
</feature>
<feature type="transmembrane region" description="Helical" evidence="1">
    <location>
        <begin position="78"/>
        <end position="102"/>
    </location>
</feature>
<organism evidence="2 3">
    <name type="scientific">Actinomadura gamaensis</name>
    <dbReference type="NCBI Taxonomy" id="1763541"/>
    <lineage>
        <taxon>Bacteria</taxon>
        <taxon>Bacillati</taxon>
        <taxon>Actinomycetota</taxon>
        <taxon>Actinomycetes</taxon>
        <taxon>Streptosporangiales</taxon>
        <taxon>Thermomonosporaceae</taxon>
        <taxon>Actinomadura</taxon>
    </lineage>
</organism>
<feature type="transmembrane region" description="Helical" evidence="1">
    <location>
        <begin position="15"/>
        <end position="39"/>
    </location>
</feature>
<feature type="transmembrane region" description="Helical" evidence="1">
    <location>
        <begin position="143"/>
        <end position="164"/>
    </location>
</feature>
<keyword evidence="1" id="KW-1133">Transmembrane helix</keyword>
<keyword evidence="3" id="KW-1185">Reference proteome</keyword>
<reference evidence="3" key="1">
    <citation type="journal article" date="2019" name="Int. J. Syst. Evol. Microbiol.">
        <title>The Global Catalogue of Microorganisms (GCM) 10K type strain sequencing project: providing services to taxonomists for standard genome sequencing and annotation.</title>
        <authorList>
            <consortium name="The Broad Institute Genomics Platform"/>
            <consortium name="The Broad Institute Genome Sequencing Center for Infectious Disease"/>
            <person name="Wu L."/>
            <person name="Ma J."/>
        </authorList>
    </citation>
    <scope>NUCLEOTIDE SEQUENCE [LARGE SCALE GENOMIC DNA]</scope>
    <source>
        <strain evidence="3">KLKA75</strain>
    </source>
</reference>
<comment type="caution">
    <text evidence="2">The sequence shown here is derived from an EMBL/GenBank/DDBJ whole genome shotgun (WGS) entry which is preliminary data.</text>
</comment>
<name>A0ABV9UCR2_9ACTN</name>
<proteinExistence type="predicted"/>
<evidence type="ECO:0000313" key="3">
    <source>
        <dbReference type="Proteomes" id="UP001595872"/>
    </source>
</evidence>
<feature type="transmembrane region" description="Helical" evidence="1">
    <location>
        <begin position="240"/>
        <end position="259"/>
    </location>
</feature>
<keyword evidence="1" id="KW-0812">Transmembrane</keyword>
<keyword evidence="1" id="KW-0472">Membrane</keyword>
<accession>A0ABV9UCR2</accession>
<protein>
    <submittedName>
        <fullName evidence="2">Uncharacterized protein</fullName>
    </submittedName>
</protein>
<sequence>MSLASGSGNGAVVDVLLVVSGAVALGLFLAGAAAYAGVWKSWYPDGFKPHGAPLAVMWFAIAWLGGELLWLWQTSWTGMPVGLVVGAFVALAVGLLGGRLALRGLLRPVWVRRLEKQPPGSRVLPENGTGTAMEVLRRMQPKLVTALAVIAVLAILIDGVGGIARPAWWYVSGTSARATIDDCWRHSGRFGKSVRCSGHWTLAEQRSGRGRVYGVGRDDLGKTVPVRATSSRAVVPGMRLLLPPIALLALLGLLGYAGYRSRAAKRGKRGRRPKVTESA</sequence>
<evidence type="ECO:0000313" key="2">
    <source>
        <dbReference type="EMBL" id="MFC4912847.1"/>
    </source>
</evidence>
<dbReference type="RefSeq" id="WP_378263187.1">
    <property type="nucleotide sequence ID" value="NZ_JBHSIT010000014.1"/>
</dbReference>
<gene>
    <name evidence="2" type="ORF">ACFPCY_36495</name>
</gene>
<dbReference type="EMBL" id="JBHSIT010000014">
    <property type="protein sequence ID" value="MFC4912847.1"/>
    <property type="molecule type" value="Genomic_DNA"/>
</dbReference>